<dbReference type="Proteomes" id="UP000005924">
    <property type="component" value="Chromosome"/>
</dbReference>
<reference evidence="1" key="1">
    <citation type="journal article" date="2011" name="PLoS Pathog.">
        <title>Dynamic evolution of pathogenicity revealed by sequencing and comparative genomics of 19 Pseudomonas syringae isolates.</title>
        <authorList>
            <person name="Baltrus D.A."/>
            <person name="Nishimura M.T."/>
            <person name="Romanchuk A."/>
            <person name="Chang J.H."/>
            <person name="Mukhtar M.S."/>
            <person name="Cherkis K."/>
            <person name="Roach J."/>
            <person name="Grant S.R."/>
            <person name="Jones C.D."/>
            <person name="Dangl J.L."/>
        </authorList>
    </citation>
    <scope>NUCLEOTIDE SEQUENCE</scope>
    <source>
        <strain evidence="1">Cit 7</strain>
    </source>
</reference>
<proteinExistence type="predicted"/>
<dbReference type="RefSeq" id="WP_003368152.1">
    <property type="nucleotide sequence ID" value="NZ_CP073636.1"/>
</dbReference>
<evidence type="ECO:0000313" key="1">
    <source>
        <dbReference type="EMBL" id="QUP67390.1"/>
    </source>
</evidence>
<reference evidence="1" key="2">
    <citation type="submission" date="2021-04" db="EMBL/GenBank/DDBJ databases">
        <title>A complete genome sequence for Pseudomonas syringae Cit7.</title>
        <authorList>
            <person name="Baltrus D.A."/>
        </authorList>
    </citation>
    <scope>NUCLEOTIDE SEQUENCE</scope>
    <source>
        <strain evidence="1">Cit 7</strain>
    </source>
</reference>
<protein>
    <submittedName>
        <fullName evidence="1">Uncharacterized protein</fullName>
    </submittedName>
</protein>
<organism evidence="1 2">
    <name type="scientific">Pseudomonas syringae Cit 7</name>
    <dbReference type="NCBI Taxonomy" id="629264"/>
    <lineage>
        <taxon>Bacteria</taxon>
        <taxon>Pseudomonadati</taxon>
        <taxon>Pseudomonadota</taxon>
        <taxon>Gammaproteobacteria</taxon>
        <taxon>Pseudomonadales</taxon>
        <taxon>Pseudomonadaceae</taxon>
        <taxon>Pseudomonas</taxon>
        <taxon>Pseudomonas syringae</taxon>
    </lineage>
</organism>
<dbReference type="AlphaFoldDB" id="A0A8T8M145"/>
<dbReference type="EMBL" id="CP073636">
    <property type="protein sequence ID" value="QUP67390.1"/>
    <property type="molecule type" value="Genomic_DNA"/>
</dbReference>
<accession>A0A8T8M145</accession>
<name>A0A8T8M145_PSESX</name>
<gene>
    <name evidence="1" type="ORF">PSYCIT7_007090</name>
</gene>
<evidence type="ECO:0000313" key="2">
    <source>
        <dbReference type="Proteomes" id="UP000005924"/>
    </source>
</evidence>
<sequence>MAPEQSLCAVREDIAHLRAAPTQSSCANQHAAIHVLCRTLFRIRVISLLRTIWGFLRDHFDDF</sequence>